<dbReference type="EMBL" id="CP092870">
    <property type="protein sequence ID" value="UYV71526.1"/>
    <property type="molecule type" value="Genomic_DNA"/>
</dbReference>
<keyword evidence="3" id="KW-1185">Reference proteome</keyword>
<dbReference type="Proteomes" id="UP001235939">
    <property type="component" value="Chromosome 08"/>
</dbReference>
<feature type="signal peptide" evidence="1">
    <location>
        <begin position="1"/>
        <end position="16"/>
    </location>
</feature>
<accession>A0ABY6KRQ0</accession>
<proteinExistence type="predicted"/>
<gene>
    <name evidence="2" type="ORF">LAZ67_8003576</name>
</gene>
<feature type="chain" id="PRO_5045268341" evidence="1">
    <location>
        <begin position="17"/>
        <end position="408"/>
    </location>
</feature>
<sequence>MKFLLVLATVVALGVAQDCHWREIELCQATMVLFMQGDSPIPTSADDLKASCENIKEATQCMGNYTEKCTTPMVRELMDVFMGDASSQLNEFCTPGSELSANFLQHAECLAEAYPDERPCLVDFQAVIEKVVNKDTSNEDRVPTLCCGYNRFNQCVHGVIEPKCGAETVQYSTQMFEMIATTMPRTICSNFKDDRCMAQNCHWREIELCQATMVLSLQGDSPIPTSEEALKASCENIQEANQCMGNYTEKCTTPMVRELMDVFMGDANSQLNEFCTPGSTLRANYLQHSECLADVYPEQRPCIQDMQAVFEKIVDKATSNEDRVPTLCCGYNRFNQCVHDVIEPKCGAETVQYSTQMFEMIATTMPRTICKSFKNENCDQLLPAPGTLPEGAQSKSALARLIGAALGN</sequence>
<dbReference type="PANTHER" id="PTHR33964">
    <property type="entry name" value="RE45066P-RELATED"/>
    <property type="match status" value="1"/>
</dbReference>
<name>A0ABY6KRQ0_9ARAC</name>
<reference evidence="2 3" key="1">
    <citation type="submission" date="2022-01" db="EMBL/GenBank/DDBJ databases">
        <title>A chromosomal length assembly of Cordylochernes scorpioides.</title>
        <authorList>
            <person name="Zeh D."/>
            <person name="Zeh J."/>
        </authorList>
    </citation>
    <scope>NUCLEOTIDE SEQUENCE [LARGE SCALE GENOMIC DNA]</scope>
    <source>
        <strain evidence="2">IN4F17</strain>
        <tissue evidence="2">Whole Body</tissue>
    </source>
</reference>
<keyword evidence="1" id="KW-0732">Signal</keyword>
<evidence type="ECO:0000313" key="2">
    <source>
        <dbReference type="EMBL" id="UYV71526.1"/>
    </source>
</evidence>
<evidence type="ECO:0000313" key="3">
    <source>
        <dbReference type="Proteomes" id="UP001235939"/>
    </source>
</evidence>
<evidence type="ECO:0000256" key="1">
    <source>
        <dbReference type="SAM" id="SignalP"/>
    </source>
</evidence>
<organism evidence="2 3">
    <name type="scientific">Cordylochernes scorpioides</name>
    <dbReference type="NCBI Taxonomy" id="51811"/>
    <lineage>
        <taxon>Eukaryota</taxon>
        <taxon>Metazoa</taxon>
        <taxon>Ecdysozoa</taxon>
        <taxon>Arthropoda</taxon>
        <taxon>Chelicerata</taxon>
        <taxon>Arachnida</taxon>
        <taxon>Pseudoscorpiones</taxon>
        <taxon>Cheliferoidea</taxon>
        <taxon>Chernetidae</taxon>
        <taxon>Cordylochernes</taxon>
    </lineage>
</organism>
<protein>
    <submittedName>
        <fullName evidence="2">Uncharacterized protein</fullName>
    </submittedName>
</protein>
<dbReference type="PANTHER" id="PTHR33964:SF1">
    <property type="entry name" value="RE45066P"/>
    <property type="match status" value="1"/>
</dbReference>